<dbReference type="AlphaFoldDB" id="A0A1T4YP62"/>
<gene>
    <name evidence="1" type="ORF">SAMN02745166_03859</name>
</gene>
<accession>A0A1T4YP62</accession>
<protein>
    <submittedName>
        <fullName evidence="1">Uncharacterized protein</fullName>
    </submittedName>
</protein>
<dbReference type="EMBL" id="FUYE01000015">
    <property type="protein sequence ID" value="SKB03624.1"/>
    <property type="molecule type" value="Genomic_DNA"/>
</dbReference>
<dbReference type="Proteomes" id="UP000190774">
    <property type="component" value="Unassembled WGS sequence"/>
</dbReference>
<name>A0A1T4YP62_9BACT</name>
<evidence type="ECO:0000313" key="1">
    <source>
        <dbReference type="EMBL" id="SKB03624.1"/>
    </source>
</evidence>
<organism evidence="1 2">
    <name type="scientific">Prosthecobacter debontii</name>
    <dbReference type="NCBI Taxonomy" id="48467"/>
    <lineage>
        <taxon>Bacteria</taxon>
        <taxon>Pseudomonadati</taxon>
        <taxon>Verrucomicrobiota</taxon>
        <taxon>Verrucomicrobiia</taxon>
        <taxon>Verrucomicrobiales</taxon>
        <taxon>Verrucomicrobiaceae</taxon>
        <taxon>Prosthecobacter</taxon>
    </lineage>
</organism>
<reference evidence="2" key="1">
    <citation type="submission" date="2017-02" db="EMBL/GenBank/DDBJ databases">
        <authorList>
            <person name="Varghese N."/>
            <person name="Submissions S."/>
        </authorList>
    </citation>
    <scope>NUCLEOTIDE SEQUENCE [LARGE SCALE GENOMIC DNA]</scope>
    <source>
        <strain evidence="2">ATCC 700200</strain>
    </source>
</reference>
<keyword evidence="2" id="KW-1185">Reference proteome</keyword>
<evidence type="ECO:0000313" key="2">
    <source>
        <dbReference type="Proteomes" id="UP000190774"/>
    </source>
</evidence>
<proteinExistence type="predicted"/>
<sequence>MSIVFSSESRGCATLFPMMSRSEELCLCRRARQAEGLEREYGGAYSPNFPGNEKTEKGWVVVDVAGALAARDRRRDKWLVAFATLSILALRSGDWASRDKGDEPNGESAS</sequence>
<dbReference type="STRING" id="48467.SAMN02745166_03859"/>